<evidence type="ECO:0000313" key="5">
    <source>
        <dbReference type="Proteomes" id="UP000061457"/>
    </source>
</evidence>
<dbReference type="RefSeq" id="WP_058031025.1">
    <property type="nucleotide sequence ID" value="NZ_CP013187.1"/>
</dbReference>
<proteinExistence type="inferred from homology"/>
<dbReference type="Gene3D" id="3.10.350.10">
    <property type="entry name" value="LysM domain"/>
    <property type="match status" value="1"/>
</dbReference>
<organism evidence="4 5">
    <name type="scientific">Pseudoalteromonas phenolica</name>
    <dbReference type="NCBI Taxonomy" id="161398"/>
    <lineage>
        <taxon>Bacteria</taxon>
        <taxon>Pseudomonadati</taxon>
        <taxon>Pseudomonadota</taxon>
        <taxon>Gammaproteobacteria</taxon>
        <taxon>Alteromonadales</taxon>
        <taxon>Pseudoalteromonadaceae</taxon>
        <taxon>Pseudoalteromonas</taxon>
    </lineage>
</organism>
<dbReference type="InterPro" id="IPR036779">
    <property type="entry name" value="LysM_dom_sf"/>
</dbReference>
<dbReference type="STRING" id="161398.PP2015_2876"/>
<reference evidence="5" key="1">
    <citation type="submission" date="2015-11" db="EMBL/GenBank/DDBJ databases">
        <authorList>
            <person name="Kim K.M."/>
        </authorList>
    </citation>
    <scope>NUCLEOTIDE SEQUENCE [LARGE SCALE GENOMIC DNA]</scope>
    <source>
        <strain evidence="5">KCTC 12086</strain>
    </source>
</reference>
<keyword evidence="5" id="KW-1185">Reference proteome</keyword>
<evidence type="ECO:0000259" key="3">
    <source>
        <dbReference type="PROSITE" id="PS51782"/>
    </source>
</evidence>
<gene>
    <name evidence="4" type="ORF">PP2015_2876</name>
</gene>
<dbReference type="PANTHER" id="PTHR21666:SF263">
    <property type="entry name" value="MUREIN HYDROLASE ACTIVATOR NLPD"/>
    <property type="match status" value="1"/>
</dbReference>
<dbReference type="GO" id="GO:0004222">
    <property type="term" value="F:metalloendopeptidase activity"/>
    <property type="evidence" value="ECO:0007669"/>
    <property type="project" value="TreeGrafter"/>
</dbReference>
<dbReference type="SUPFAM" id="SSF51261">
    <property type="entry name" value="Duplicated hybrid motif"/>
    <property type="match status" value="1"/>
</dbReference>
<dbReference type="SMART" id="SM00257">
    <property type="entry name" value="LysM"/>
    <property type="match status" value="1"/>
</dbReference>
<dbReference type="Proteomes" id="UP000061457">
    <property type="component" value="Chromosome I"/>
</dbReference>
<dbReference type="CDD" id="cd00118">
    <property type="entry name" value="LysM"/>
    <property type="match status" value="1"/>
</dbReference>
<dbReference type="Pfam" id="PF01476">
    <property type="entry name" value="LysM"/>
    <property type="match status" value="1"/>
</dbReference>
<dbReference type="InterPro" id="IPR050570">
    <property type="entry name" value="Cell_wall_metabolism_enzyme"/>
</dbReference>
<dbReference type="InterPro" id="IPR011055">
    <property type="entry name" value="Dup_hybrid_motif"/>
</dbReference>
<dbReference type="Pfam" id="PF01551">
    <property type="entry name" value="Peptidase_M23"/>
    <property type="match status" value="1"/>
</dbReference>
<dbReference type="InterPro" id="IPR018392">
    <property type="entry name" value="LysM"/>
</dbReference>
<dbReference type="CDD" id="cd12797">
    <property type="entry name" value="M23_peptidase"/>
    <property type="match status" value="1"/>
</dbReference>
<dbReference type="KEGG" id="pphe:PP2015_2876"/>
<dbReference type="Gene3D" id="2.70.70.10">
    <property type="entry name" value="Glucose Permease (Domain IIA)"/>
    <property type="match status" value="1"/>
</dbReference>
<dbReference type="OrthoDB" id="9795421at2"/>
<feature type="signal peptide" evidence="2">
    <location>
        <begin position="1"/>
        <end position="25"/>
    </location>
</feature>
<dbReference type="GO" id="GO:0032153">
    <property type="term" value="C:cell division site"/>
    <property type="evidence" value="ECO:0007669"/>
    <property type="project" value="TreeGrafter"/>
</dbReference>
<keyword evidence="2" id="KW-0732">Signal</keyword>
<dbReference type="EMBL" id="CP013187">
    <property type="protein sequence ID" value="ALO43361.1"/>
    <property type="molecule type" value="Genomic_DNA"/>
</dbReference>
<evidence type="ECO:0000256" key="2">
    <source>
        <dbReference type="SAM" id="SignalP"/>
    </source>
</evidence>
<dbReference type="PROSITE" id="PS51782">
    <property type="entry name" value="LYSM"/>
    <property type="match status" value="1"/>
</dbReference>
<feature type="chain" id="PRO_5006601048" evidence="2">
    <location>
        <begin position="26"/>
        <end position="273"/>
    </location>
</feature>
<feature type="domain" description="LysM" evidence="3">
    <location>
        <begin position="47"/>
        <end position="91"/>
    </location>
</feature>
<accession>A0A0S2K4X8</accession>
<protein>
    <submittedName>
        <fullName evidence="4">Peptidoglycan-binding protein</fullName>
    </submittedName>
</protein>
<dbReference type="PATRIC" id="fig|161398.10.peg.2936"/>
<dbReference type="GO" id="GO:0009279">
    <property type="term" value="C:cell outer membrane"/>
    <property type="evidence" value="ECO:0007669"/>
    <property type="project" value="TreeGrafter"/>
</dbReference>
<name>A0A0S2K4X8_9GAMM</name>
<dbReference type="PANTHER" id="PTHR21666">
    <property type="entry name" value="PEPTIDASE-RELATED"/>
    <property type="match status" value="1"/>
</dbReference>
<dbReference type="AlphaFoldDB" id="A0A0S2K4X8"/>
<dbReference type="InterPro" id="IPR016047">
    <property type="entry name" value="M23ase_b-sheet_dom"/>
</dbReference>
<evidence type="ECO:0000313" key="4">
    <source>
        <dbReference type="EMBL" id="ALO43361.1"/>
    </source>
</evidence>
<comment type="similarity">
    <text evidence="1">Belongs to the E.coli NlpD/Haemophilus LppB family.</text>
</comment>
<sequence length="273" mass="30251">MQAVNTFIILLLIVFISGCSSTQKPAPVTSLTYADSLSSRKITIKNNRYTVQKGDTLFAIAFTANRDVRTIAALNNIKPPYTIFPGQKLVLAKPKPRTKKSTPHKVVKTKTVDKKQKNNKLAKKDLAKPKQREYVQKQATQKVSTAASKKNGKIDWQWPAQGQITKRFSSKEQGYKGLQIKNKLGTSVSAAAAGTVVYAGSALRGYGNLIILKHSDDYLSAYAHNDRLLVREQQKVKAGQKIAEMGNTDATQTALRFEIRFKGQAVNPKKYLP</sequence>
<evidence type="ECO:0000256" key="1">
    <source>
        <dbReference type="ARBA" id="ARBA00038420"/>
    </source>
</evidence>